<organism evidence="1 2">
    <name type="scientific">Mya arenaria</name>
    <name type="common">Soft-shell clam</name>
    <dbReference type="NCBI Taxonomy" id="6604"/>
    <lineage>
        <taxon>Eukaryota</taxon>
        <taxon>Metazoa</taxon>
        <taxon>Spiralia</taxon>
        <taxon>Lophotrochozoa</taxon>
        <taxon>Mollusca</taxon>
        <taxon>Bivalvia</taxon>
        <taxon>Autobranchia</taxon>
        <taxon>Heteroconchia</taxon>
        <taxon>Euheterodonta</taxon>
        <taxon>Imparidentia</taxon>
        <taxon>Neoheterodontei</taxon>
        <taxon>Myida</taxon>
        <taxon>Myoidea</taxon>
        <taxon>Myidae</taxon>
        <taxon>Mya</taxon>
    </lineage>
</organism>
<name>A0ABY7FL01_MYAAR</name>
<sequence>MLPTLISSRLQRDANRLGDCIVVVNVDLKGNKYFYLLMVQERESPYLTISSQFPHPWSKKKPEYLHSTSPMDPDNIESSILRKHRVENKADIICQHFMPSRYITVHAIQYSLHCCTYTHGKRSCGDGHQLIPEPQITLDNPFITAFTIAAGTPGLTQIKKGQQVCAVHWADKPGEIKVSSCLSYTEQISQWKVQQLYSVNEQISQWEAKQLYPVNEQISHLATGCNAIS</sequence>
<reference evidence="1" key="1">
    <citation type="submission" date="2022-11" db="EMBL/GenBank/DDBJ databases">
        <title>Centuries of genome instability and evolution in soft-shell clam transmissible cancer (bioRxiv).</title>
        <authorList>
            <person name="Hart S.F.M."/>
            <person name="Yonemitsu M.A."/>
            <person name="Giersch R.M."/>
            <person name="Beal B.F."/>
            <person name="Arriagada G."/>
            <person name="Davis B.W."/>
            <person name="Ostrander E.A."/>
            <person name="Goff S.P."/>
            <person name="Metzger M.J."/>
        </authorList>
    </citation>
    <scope>NUCLEOTIDE SEQUENCE</scope>
    <source>
        <strain evidence="1">MELC-2E11</strain>
        <tissue evidence="1">Siphon/mantle</tissue>
    </source>
</reference>
<gene>
    <name evidence="1" type="ORF">MAR_036542</name>
</gene>
<accession>A0ABY7FL01</accession>
<proteinExistence type="predicted"/>
<dbReference type="Proteomes" id="UP001164746">
    <property type="component" value="Chromosome 13"/>
</dbReference>
<evidence type="ECO:0000313" key="2">
    <source>
        <dbReference type="Proteomes" id="UP001164746"/>
    </source>
</evidence>
<dbReference type="EMBL" id="CP111024">
    <property type="protein sequence ID" value="WAR22873.1"/>
    <property type="molecule type" value="Genomic_DNA"/>
</dbReference>
<evidence type="ECO:0000313" key="1">
    <source>
        <dbReference type="EMBL" id="WAR22873.1"/>
    </source>
</evidence>
<keyword evidence="2" id="KW-1185">Reference proteome</keyword>
<protein>
    <submittedName>
        <fullName evidence="1">Uncharacterized protein</fullName>
    </submittedName>
</protein>